<accession>A0ABT1EPR4</accession>
<sequence length="84" mass="9707">MNAANHALYHYQRTEPFYEISALLGGEILAGHLDKTFSVGRFFFENYQPETKEINYIALDIQTKHVIPFNNKEEALNWCQDLGA</sequence>
<proteinExistence type="predicted"/>
<name>A0ABT1EPR4_9FIRM</name>
<comment type="caution">
    <text evidence="1">The sequence shown here is derived from an EMBL/GenBank/DDBJ whole genome shotgun (WGS) entry which is preliminary data.</text>
</comment>
<protein>
    <submittedName>
        <fullName evidence="1">Uncharacterized protein</fullName>
    </submittedName>
</protein>
<organism evidence="1 2">
    <name type="scientific">Ohessyouella blattaphilus</name>
    <dbReference type="NCBI Taxonomy" id="2949333"/>
    <lineage>
        <taxon>Bacteria</taxon>
        <taxon>Bacillati</taxon>
        <taxon>Bacillota</taxon>
        <taxon>Clostridia</taxon>
        <taxon>Lachnospirales</taxon>
        <taxon>Lachnospiraceae</taxon>
        <taxon>Ohessyouella</taxon>
    </lineage>
</organism>
<dbReference type="EMBL" id="JAMZFV010000027">
    <property type="protein sequence ID" value="MCP1111272.1"/>
    <property type="molecule type" value="Genomic_DNA"/>
</dbReference>
<evidence type="ECO:0000313" key="2">
    <source>
        <dbReference type="Proteomes" id="UP001523565"/>
    </source>
</evidence>
<keyword evidence="2" id="KW-1185">Reference proteome</keyword>
<reference evidence="1 2" key="1">
    <citation type="journal article" date="2022" name="Genome Biol. Evol.">
        <title>Host diet, physiology and behaviors set the stage for Lachnospiraceae cladogenesis.</title>
        <authorList>
            <person name="Vera-Ponce De Leon A."/>
            <person name="Schneider M."/>
            <person name="Jahnes B.C."/>
            <person name="Sadowski V."/>
            <person name="Camuy-Velez L.A."/>
            <person name="Duan J."/>
            <person name="Sabree Z.L."/>
        </authorList>
    </citation>
    <scope>NUCLEOTIDE SEQUENCE [LARGE SCALE GENOMIC DNA]</scope>
    <source>
        <strain evidence="1 2">PAL227</strain>
    </source>
</reference>
<dbReference type="RefSeq" id="WP_262070150.1">
    <property type="nucleotide sequence ID" value="NZ_JAMXOC010000027.1"/>
</dbReference>
<dbReference type="Proteomes" id="UP001523565">
    <property type="component" value="Unassembled WGS sequence"/>
</dbReference>
<gene>
    <name evidence="1" type="ORF">NK118_13535</name>
</gene>
<evidence type="ECO:0000313" key="1">
    <source>
        <dbReference type="EMBL" id="MCP1111272.1"/>
    </source>
</evidence>